<dbReference type="PROSITE" id="PS51156">
    <property type="entry name" value="ELM2"/>
    <property type="match status" value="1"/>
</dbReference>
<accession>A0ABQ7JG47</accession>
<dbReference type="InterPro" id="IPR031724">
    <property type="entry name" value="EELM2"/>
</dbReference>
<dbReference type="Pfam" id="PF00628">
    <property type="entry name" value="PHD"/>
    <property type="match status" value="1"/>
</dbReference>
<dbReference type="InterPro" id="IPR011011">
    <property type="entry name" value="Znf_FYVE_PHD"/>
</dbReference>
<dbReference type="Gene3D" id="3.30.40.10">
    <property type="entry name" value="Zinc/RING finger domain, C3HC4 (zinc finger)"/>
    <property type="match status" value="1"/>
</dbReference>
<reference evidence="9 10" key="1">
    <citation type="journal article" date="2020" name="bioRxiv">
        <title>Metabolic contributions of an alphaproteobacterial endosymbiont in the apicomplexan Cardiosporidium cionae.</title>
        <authorList>
            <person name="Hunter E.S."/>
            <person name="Paight C.J."/>
            <person name="Lane C.E."/>
        </authorList>
    </citation>
    <scope>NUCLEOTIDE SEQUENCE [LARGE SCALE GENOMIC DNA]</scope>
    <source>
        <strain evidence="9">ESH_2018</strain>
    </source>
</reference>
<dbReference type="InterPro" id="IPR019787">
    <property type="entry name" value="Znf_PHD-finger"/>
</dbReference>
<dbReference type="PANTHER" id="PTHR47636:SF1">
    <property type="entry name" value="TRANSCRIPTIONAL REGULATORY PROTEIN RCO1"/>
    <property type="match status" value="1"/>
</dbReference>
<organism evidence="9 10">
    <name type="scientific">Cardiosporidium cionae</name>
    <dbReference type="NCBI Taxonomy" id="476202"/>
    <lineage>
        <taxon>Eukaryota</taxon>
        <taxon>Sar</taxon>
        <taxon>Alveolata</taxon>
        <taxon>Apicomplexa</taxon>
        <taxon>Aconoidasida</taxon>
        <taxon>Nephromycida</taxon>
        <taxon>Cardiosporidium</taxon>
    </lineage>
</organism>
<evidence type="ECO:0008006" key="11">
    <source>
        <dbReference type="Google" id="ProtNLM"/>
    </source>
</evidence>
<keyword evidence="1" id="KW-0479">Metal-binding</keyword>
<dbReference type="InterPro" id="IPR001965">
    <property type="entry name" value="Znf_PHD"/>
</dbReference>
<comment type="caution">
    <text evidence="9">The sequence shown here is derived from an EMBL/GenBank/DDBJ whole genome shotgun (WGS) entry which is preliminary data.</text>
</comment>
<keyword evidence="3" id="KW-0862">Zinc</keyword>
<evidence type="ECO:0000256" key="1">
    <source>
        <dbReference type="ARBA" id="ARBA00022723"/>
    </source>
</evidence>
<keyword evidence="4" id="KW-0539">Nucleus</keyword>
<feature type="region of interest" description="Disordered" evidence="6">
    <location>
        <begin position="64"/>
        <end position="119"/>
    </location>
</feature>
<dbReference type="SMART" id="SM00249">
    <property type="entry name" value="PHD"/>
    <property type="match status" value="1"/>
</dbReference>
<feature type="region of interest" description="Disordered" evidence="6">
    <location>
        <begin position="32"/>
        <end position="51"/>
    </location>
</feature>
<keyword evidence="2 5" id="KW-0863">Zinc-finger</keyword>
<evidence type="ECO:0000313" key="10">
    <source>
        <dbReference type="Proteomes" id="UP000823046"/>
    </source>
</evidence>
<evidence type="ECO:0000256" key="3">
    <source>
        <dbReference type="ARBA" id="ARBA00022833"/>
    </source>
</evidence>
<dbReference type="Proteomes" id="UP000823046">
    <property type="component" value="Unassembled WGS sequence"/>
</dbReference>
<evidence type="ECO:0000313" key="9">
    <source>
        <dbReference type="EMBL" id="KAF8822854.1"/>
    </source>
</evidence>
<evidence type="ECO:0000256" key="4">
    <source>
        <dbReference type="ARBA" id="ARBA00023242"/>
    </source>
</evidence>
<dbReference type="InterPro" id="IPR019786">
    <property type="entry name" value="Zinc_finger_PHD-type_CS"/>
</dbReference>
<feature type="domain" description="ELM2" evidence="8">
    <location>
        <begin position="394"/>
        <end position="506"/>
    </location>
</feature>
<protein>
    <recommendedName>
        <fullName evidence="11">PHD-type domain-containing protein</fullName>
    </recommendedName>
</protein>
<feature type="domain" description="PHD-type" evidence="7">
    <location>
        <begin position="242"/>
        <end position="291"/>
    </location>
</feature>
<evidence type="ECO:0000256" key="2">
    <source>
        <dbReference type="ARBA" id="ARBA00022771"/>
    </source>
</evidence>
<proteinExistence type="predicted"/>
<dbReference type="CDD" id="cd15532">
    <property type="entry name" value="PHD2_CHD_II"/>
    <property type="match status" value="1"/>
</dbReference>
<evidence type="ECO:0000256" key="5">
    <source>
        <dbReference type="PROSITE-ProRule" id="PRU00146"/>
    </source>
</evidence>
<dbReference type="PROSITE" id="PS50016">
    <property type="entry name" value="ZF_PHD_2"/>
    <property type="match status" value="1"/>
</dbReference>
<dbReference type="Pfam" id="PF15863">
    <property type="entry name" value="EELM2"/>
    <property type="match status" value="1"/>
</dbReference>
<gene>
    <name evidence="9" type="ORF">IE077_002342</name>
</gene>
<dbReference type="EMBL" id="JADAQX010000019">
    <property type="protein sequence ID" value="KAF8822854.1"/>
    <property type="molecule type" value="Genomic_DNA"/>
</dbReference>
<keyword evidence="10" id="KW-1185">Reference proteome</keyword>
<dbReference type="InterPro" id="IPR052819">
    <property type="entry name" value="Chromatin_regulatory_protein"/>
</dbReference>
<sequence length="559" mass="61975">MASHGFPFLQQQHSLHHSLPHSSAELINTSFPIEDSPAMQPPYSSSDETFGSTAVAAVEKAGLSRGATLDDRSNSQISSPSAAGVTSKDAQESSKNIKSHQYENGEECYSTDAKNGDHSVSNGYTNSTRGGELVKRGEAVEHQVSGGSNEEIYAVASSSFVADNQQNFQQRDASVSERSLHSVSSSANQVKFTYSESKLQPVSMRRPMRSAKRFLSEQSEEKEAFDNPDNSSEISEDENDNESTCGECHGGGELVCCDGCIKAYHAACLSPSKRPRLDSDGDWYCPMCISRRSQPGKRRLEKKDLSNFQLPPLASSIPSSGINSSSGEAHSASSIPSLQVFASDPLTNSASNIGVIRTSYPSLSRSPSAAVPVVETRYFRRKKKPIDEGPKEANRINIGPRHQVPCFPAFFLNRDEDDTLASRAFEEAKLVYSPFSLERMRKKRLIDGGGPIIRDDSQLSDFVMYCAKTWRAQEGWQPFSPEFAYKLLHSAEYDPERAIKMMKEPQFRFDLICDPPRRKYENKWKPKDRRGGTLTSPYPPPGAVKSYFSRRTNTSYMLR</sequence>
<dbReference type="PANTHER" id="PTHR47636">
    <property type="entry name" value="TRANSCRIPTIONAL REGULATORY PROTEIN RCO1"/>
    <property type="match status" value="1"/>
</dbReference>
<name>A0ABQ7JG47_9APIC</name>
<dbReference type="PROSITE" id="PS01359">
    <property type="entry name" value="ZF_PHD_1"/>
    <property type="match status" value="1"/>
</dbReference>
<feature type="region of interest" description="Disordered" evidence="6">
    <location>
        <begin position="205"/>
        <end position="244"/>
    </location>
</feature>
<dbReference type="SUPFAM" id="SSF57903">
    <property type="entry name" value="FYVE/PHD zinc finger"/>
    <property type="match status" value="1"/>
</dbReference>
<evidence type="ECO:0000259" key="8">
    <source>
        <dbReference type="PROSITE" id="PS51156"/>
    </source>
</evidence>
<dbReference type="InterPro" id="IPR000949">
    <property type="entry name" value="ELM2_dom"/>
</dbReference>
<evidence type="ECO:0000259" key="7">
    <source>
        <dbReference type="PROSITE" id="PS50016"/>
    </source>
</evidence>
<evidence type="ECO:0000256" key="6">
    <source>
        <dbReference type="SAM" id="MobiDB-lite"/>
    </source>
</evidence>
<feature type="compositionally biased region" description="Polar residues" evidence="6">
    <location>
        <begin position="42"/>
        <end position="51"/>
    </location>
</feature>
<dbReference type="InterPro" id="IPR013083">
    <property type="entry name" value="Znf_RING/FYVE/PHD"/>
</dbReference>